<feature type="region of interest" description="Disordered" evidence="1">
    <location>
        <begin position="777"/>
        <end position="796"/>
    </location>
</feature>
<dbReference type="Proteomes" id="UP000007494">
    <property type="component" value="Chromosome VIII"/>
</dbReference>
<feature type="compositionally biased region" description="Low complexity" evidence="1">
    <location>
        <begin position="705"/>
        <end position="724"/>
    </location>
</feature>
<feature type="compositionally biased region" description="Low complexity" evidence="1">
    <location>
        <begin position="496"/>
        <end position="514"/>
    </location>
</feature>
<sequence length="2099" mass="219310">MKVCPLMPSPRQGEQNLHRISGPPDISALPFAGDSCRAVPSPLRCSQSATPAAAATGKEIDADCSWRNPRSANASCVDEGKAKRRRVASPRAKEDERDGPTGEETANEGRHAKTDQGKASAAQDRVNRRRHGSTSPARTRSASRALAAKKHESAEDPRCAKTHVDGRGLSPPSRVPRRSPHSEERRLSPPKSRGPHGARDAASSISGTVEGCALPAAVRRPPSSPSSPSLPPCDTIAQPPLLSCGGLTLSAAASPRLSCSTGPDEQARAAGPRRALRCEPRCRRPCPSSVSPPSPSSPDPSSRSTRLRQSTQKVCAGSRLHRRHAGSPETVTHPLPASSHADDAPRRPFGAVRPQVLSRRISALGTDSETPGELPSAGRCAHEETGNPTNRPASERAPGKPGASTRPSSAPASLGTGPGHSPAGLSCSSTPSSPCTQSSSDGCTVVVARLGTFPGEDGDASTSCAPTDAVAMHAAKPESAPSASAWISPRLRAAASLAASRSSPLSSLASVAPAESPRSAAKLPDSAQADGKIPPAGVGARTRSSRLQPAVASGSCIRPRDAKSDATWPSQRPSGTPATASAASAAHAPSSAADEAVKTNNGRWLRAACRRPSVASAASAPSAGSSPPPCRLPEKILRQALLRCAIFFSSLELLPCCCALPLHPLVHPVEVTNLSRLRSLIELSSASGCQSLPPGKTRSERKRTSAAPSKFSASPASRMPRSSAVPQPSRPPHDPAGLDRSWPSLPLGEATPHAPSQPDVHSPPSAPVSPSLLRSCAASDISAPSQSSPVSPSLLRGCSPPGATLLGADSLPLASSTGLPSSLCPSPPSPASVGVPPSSSSCSSLSRPGPSAASALGPSAAGAASRPSAAPTAEPEAEPDCMHAAEGTEQDARRSSARATHLRREQAGETVRNAGDSEGKRSSLSPASASRADAGPAVPAEKGTAEGDPGGKGTVETVPAVGGSRPQLRESEISEFPGTGKEEVQNQAKNGEAASESALTIRREGLRGRDGRQGTAADGAQRPGETPRRRGTGSDEGSGRQAAGTERLCAGQALLKTENGGARSVCGSKQGGERSKLSPLTLDEDAPERDSQEKRESNQEINGAGPGCSRPVHEKLEDPKAAAEAKRRVSETALSSGAQAPCEGERVRACPTKDETLEAREKGEVGEHTAGFLKEAKSEASKMGGVGWPVFHGGETQRPETNLAETARFSRDANAAERKKEEGLSPAAETQRTRNPEAGANGSTGTEQPMPGKTERNAECALRSVKSEKAGTSGDAQPTGRACPARNAAPLSEPAVAFPRTETVAELEKEDGKGRRQGEALGDCPAGLTRATAPRSRRQRVLTLRSKTPKEKPEVPDSKRSRTGKLEKETVLSAPSISNAIDLFDDGSGVGRQRTLHWLRRCLRNEMIAPGVEGFFIYLRRFSSSAASPTSPAAPSSSSFHFVAGARLEMIQDGDASLSWLFLPRGLSKESEEELLLPFFVYVICIYLLSMPYRVRQGADILSPLLRPLHAAQWRRTLKRGGEAEPLGAARSVERSGASATADAEGRETPGKRRTASPTEAEPAAKPGESEAANKRQREQTRQEETLGEHGGKGSREDEAAARNAFLASLPEGTCLPLAVYETIEEQDAALASREARMAPRLNREGSSVPPRDSAPVASRTDSPFLSSSPATLALSLPSASRAAHLGHDRALPSPVSASVSSSASRFCTAGSLPPSPTLPPGPAPLAPACAPHEQDVSAAARSVVPEVRPPNLYCRLMIDCGDLLLCPRPLLRLLLDKMPFARGAHPHREPDNSEPPEVVRAQQEVALYACNLLPARAVTRRIRDLRVAAAALCINIKKAKCVGRRPKRLPSSSASRARKSRGSRGGGTRRKGYLRAGESEDDEDANVVEETAQVLSASVRDGGVFHSDVVACQQCCCQMQQAWPLRFFIFHALELVLNILPQLLAPLPANHNAPHSAPRTASTPSSPSAAEPFASAFASYASASTWPSSAPSSAPSSSPSSASSACLHLPFYPSHRLQEELNRLLGSRRTGLQSPFPSSGGLRRGKDTGKPDGTQVETCGASTGRAHSYSAHHQLQQQLNERLWAGAKVETFASPFFD</sequence>
<feature type="region of interest" description="Disordered" evidence="1">
    <location>
        <begin position="809"/>
        <end position="1168"/>
    </location>
</feature>
<feature type="compositionally biased region" description="Basic residues" evidence="1">
    <location>
        <begin position="1857"/>
        <end position="1874"/>
    </location>
</feature>
<feature type="compositionally biased region" description="Basic and acidic residues" evidence="1">
    <location>
        <begin position="1307"/>
        <end position="1318"/>
    </location>
</feature>
<dbReference type="VEuPathDB" id="ToxoDB:NCLIV_034070"/>
<name>F0VIQ9_NEOCL</name>
<dbReference type="EMBL" id="LN714483">
    <property type="protein sequence ID" value="CEL67611.1"/>
    <property type="molecule type" value="Genomic_DNA"/>
</dbReference>
<feature type="compositionally biased region" description="Basic and acidic residues" evidence="1">
    <location>
        <begin position="1001"/>
        <end position="1012"/>
    </location>
</feature>
<dbReference type="InParanoid" id="F0VIQ9"/>
<feature type="region of interest" description="Disordered" evidence="1">
    <location>
        <begin position="1707"/>
        <end position="1731"/>
    </location>
</feature>
<feature type="compositionally biased region" description="Basic and acidic residues" evidence="1">
    <location>
        <begin position="1143"/>
        <end position="1167"/>
    </location>
</feature>
<feature type="compositionally biased region" description="Pro residues" evidence="1">
    <location>
        <begin position="222"/>
        <end position="231"/>
    </location>
</feature>
<reference evidence="2" key="2">
    <citation type="submission" date="2011-03" db="EMBL/GenBank/DDBJ databases">
        <title>Comparative genomics and transcriptomics of Neospora caninum and Toxoplasma gondii.</title>
        <authorList>
            <person name="Reid A.J."/>
            <person name="Sohal A."/>
            <person name="Harris D."/>
            <person name="Quail M."/>
            <person name="Sanders M."/>
            <person name="Berriman M."/>
            <person name="Wastling J.M."/>
            <person name="Pain A."/>
        </authorList>
    </citation>
    <scope>NUCLEOTIDE SEQUENCE</scope>
    <source>
        <strain evidence="2">Liverpool</strain>
    </source>
</reference>
<feature type="compositionally biased region" description="Low complexity" evidence="1">
    <location>
        <begin position="777"/>
        <end position="793"/>
    </location>
</feature>
<feature type="region of interest" description="Disordered" evidence="1">
    <location>
        <begin position="1307"/>
        <end position="1367"/>
    </location>
</feature>
<feature type="compositionally biased region" description="Basic and acidic residues" evidence="1">
    <location>
        <begin position="1568"/>
        <end position="1599"/>
    </location>
</feature>
<dbReference type="EMBL" id="FR823390">
    <property type="protein sequence ID" value="CBZ53620.1"/>
    <property type="molecule type" value="Genomic_DNA"/>
</dbReference>
<feature type="compositionally biased region" description="Low complexity" evidence="1">
    <location>
        <begin position="831"/>
        <end position="874"/>
    </location>
</feature>
<feature type="compositionally biased region" description="Basic and acidic residues" evidence="1">
    <location>
        <begin position="91"/>
        <end position="100"/>
    </location>
</feature>
<feature type="region of interest" description="Disordered" evidence="1">
    <location>
        <begin position="1"/>
        <end position="25"/>
    </location>
</feature>
<feature type="compositionally biased region" description="Low complexity" evidence="1">
    <location>
        <begin position="815"/>
        <end position="824"/>
    </location>
</feature>
<reference evidence="3" key="4">
    <citation type="journal article" date="2015" name="PLoS ONE">
        <title>Comprehensive Evaluation of Toxoplasma gondii VEG and Neospora caninum LIV Genomes with Tachyzoite Stage Transcriptome and Proteome Defines Novel Transcript Features.</title>
        <authorList>
            <person name="Ramaprasad A."/>
            <person name="Mourier T."/>
            <person name="Naeem R."/>
            <person name="Malas T.B."/>
            <person name="Moussa E."/>
            <person name="Panigrahi A."/>
            <person name="Vermont S.J."/>
            <person name="Otto T.D."/>
            <person name="Wastling J."/>
            <person name="Pain A."/>
        </authorList>
    </citation>
    <scope>NUCLEOTIDE SEQUENCE</scope>
    <source>
        <strain evidence="3">Liverpool</strain>
    </source>
</reference>
<feature type="compositionally biased region" description="Low complexity" evidence="1">
    <location>
        <begin position="426"/>
        <end position="440"/>
    </location>
</feature>
<feature type="compositionally biased region" description="Pro residues" evidence="1">
    <location>
        <begin position="1714"/>
        <end position="1726"/>
    </location>
</feature>
<feature type="region of interest" description="Disordered" evidence="1">
    <location>
        <begin position="254"/>
        <end position="348"/>
    </location>
</feature>
<dbReference type="GeneID" id="13443031"/>
<evidence type="ECO:0000313" key="2">
    <source>
        <dbReference type="EMBL" id="CBZ53620.1"/>
    </source>
</evidence>
<dbReference type="eggNOG" id="ENOG502QZDD">
    <property type="taxonomic scope" value="Eukaryota"/>
</dbReference>
<protein>
    <submittedName>
        <fullName evidence="2">Uncharacterized protein</fullName>
    </submittedName>
</protein>
<feature type="region of interest" description="Disordered" evidence="1">
    <location>
        <begin position="363"/>
        <end position="441"/>
    </location>
</feature>
<dbReference type="RefSeq" id="XP_003883652.1">
    <property type="nucleotide sequence ID" value="XM_003883603.1"/>
</dbReference>
<dbReference type="OrthoDB" id="333962at2759"/>
<feature type="region of interest" description="Disordered" evidence="1">
    <location>
        <begin position="44"/>
        <end position="238"/>
    </location>
</feature>
<organism evidence="2 4">
    <name type="scientific">Neospora caninum (strain Liverpool)</name>
    <dbReference type="NCBI Taxonomy" id="572307"/>
    <lineage>
        <taxon>Eukaryota</taxon>
        <taxon>Sar</taxon>
        <taxon>Alveolata</taxon>
        <taxon>Apicomplexa</taxon>
        <taxon>Conoidasida</taxon>
        <taxon>Coccidia</taxon>
        <taxon>Eucoccidiorida</taxon>
        <taxon>Eimeriorina</taxon>
        <taxon>Sarcocystidae</taxon>
        <taxon>Neospora</taxon>
    </lineage>
</organism>
<gene>
    <name evidence="3" type="ORF">BN1204_034070</name>
    <name evidence="2" type="ORF">NCLIV_034070</name>
</gene>
<feature type="compositionally biased region" description="Low complexity" evidence="1">
    <location>
        <begin position="133"/>
        <end position="146"/>
    </location>
</feature>
<dbReference type="OMA" id="YVICIYL"/>
<feature type="region of interest" description="Disordered" evidence="1">
    <location>
        <begin position="1845"/>
        <end position="1888"/>
    </location>
</feature>
<feature type="compositionally biased region" description="Low complexity" evidence="1">
    <location>
        <begin position="573"/>
        <end position="593"/>
    </location>
</feature>
<evidence type="ECO:0000313" key="4">
    <source>
        <dbReference type="Proteomes" id="UP000007494"/>
    </source>
</evidence>
<evidence type="ECO:0000256" key="1">
    <source>
        <dbReference type="SAM" id="MobiDB-lite"/>
    </source>
</evidence>
<proteinExistence type="predicted"/>
<feature type="compositionally biased region" description="Low complexity" evidence="1">
    <location>
        <begin position="299"/>
        <end position="312"/>
    </location>
</feature>
<feature type="compositionally biased region" description="Basic and acidic residues" evidence="1">
    <location>
        <begin position="149"/>
        <end position="166"/>
    </location>
</feature>
<keyword evidence="4" id="KW-1185">Reference proteome</keyword>
<feature type="compositionally biased region" description="Basic and acidic residues" evidence="1">
    <location>
        <begin position="1348"/>
        <end position="1367"/>
    </location>
</feature>
<feature type="compositionally biased region" description="Basic and acidic residues" evidence="1">
    <location>
        <begin position="1088"/>
        <end position="1098"/>
    </location>
</feature>
<feature type="region of interest" description="Disordered" evidence="1">
    <location>
        <begin position="688"/>
        <end position="772"/>
    </location>
</feature>
<feature type="region of interest" description="Disordered" evidence="1">
    <location>
        <begin position="2028"/>
        <end position="2056"/>
    </location>
</feature>
<feature type="region of interest" description="Disordered" evidence="1">
    <location>
        <begin position="1522"/>
        <end position="1599"/>
    </location>
</feature>
<evidence type="ECO:0000313" key="3">
    <source>
        <dbReference type="EMBL" id="CEL67611.1"/>
    </source>
</evidence>
<reference evidence="4" key="3">
    <citation type="journal article" date="2012" name="PLoS Pathog.">
        <title>Comparative genomics of the apicomplexan parasites Toxoplasma gondii and Neospora caninum: Coccidia differing in host range and transmission strategy.</title>
        <authorList>
            <person name="Reid A.J."/>
            <person name="Vermont S.J."/>
            <person name="Cotton J.A."/>
            <person name="Harris D."/>
            <person name="Hill-Cawthorne G.A."/>
            <person name="Konen-Waisman S."/>
            <person name="Latham S.M."/>
            <person name="Mourier T."/>
            <person name="Norton R."/>
            <person name="Quail M.A."/>
            <person name="Sanders M."/>
            <person name="Shanmugam D."/>
            <person name="Sohal A."/>
            <person name="Wasmuth J.D."/>
            <person name="Brunk B."/>
            <person name="Grigg M.E."/>
            <person name="Howard J.C."/>
            <person name="Parkinson J."/>
            <person name="Roos D.S."/>
            <person name="Trees A.J."/>
            <person name="Berriman M."/>
            <person name="Pain A."/>
            <person name="Wastling J.M."/>
        </authorList>
    </citation>
    <scope>NUCLEOTIDE SEQUENCE [LARGE SCALE GENOMIC DNA]</scope>
    <source>
        <strain evidence="4">Liverpool</strain>
    </source>
</reference>
<feature type="region of interest" description="Disordered" evidence="1">
    <location>
        <begin position="1185"/>
        <end position="1295"/>
    </location>
</feature>
<feature type="region of interest" description="Disordered" evidence="1">
    <location>
        <begin position="1639"/>
        <end position="1669"/>
    </location>
</feature>
<feature type="compositionally biased region" description="Basic and acidic residues" evidence="1">
    <location>
        <begin position="1208"/>
        <end position="1223"/>
    </location>
</feature>
<accession>F0VIQ9</accession>
<feature type="region of interest" description="Disordered" evidence="1">
    <location>
        <begin position="496"/>
        <end position="597"/>
    </location>
</feature>
<feature type="compositionally biased region" description="Basic and acidic residues" evidence="1">
    <location>
        <begin position="107"/>
        <end position="116"/>
    </location>
</feature>
<reference evidence="2" key="1">
    <citation type="submission" date="2011-02" db="EMBL/GenBank/DDBJ databases">
        <authorList>
            <person name="Aslett M."/>
        </authorList>
    </citation>
    <scope>NUCLEOTIDE SEQUENCE</scope>
    <source>
        <strain evidence="2">Liverpool</strain>
    </source>
</reference>
<feature type="compositionally biased region" description="Basic and acidic residues" evidence="1">
    <location>
        <begin position="1111"/>
        <end position="1130"/>
    </location>
</feature>
<feature type="compositionally biased region" description="Low complexity" evidence="1">
    <location>
        <begin position="922"/>
        <end position="934"/>
    </location>
</feature>